<dbReference type="InterPro" id="IPR016776">
    <property type="entry name" value="ApeP-like_dehydratase"/>
</dbReference>
<proteinExistence type="predicted"/>
<accession>A0A1U9LDM5</accession>
<dbReference type="SUPFAM" id="SSF54637">
    <property type="entry name" value="Thioesterase/thiol ester dehydrase-isomerase"/>
    <property type="match status" value="1"/>
</dbReference>
<dbReference type="Proteomes" id="UP000189055">
    <property type="component" value="Chromosome"/>
</dbReference>
<name>A0A1U9LDM5_9PROT</name>
<dbReference type="Pfam" id="PF22817">
    <property type="entry name" value="ApeP-like"/>
    <property type="match status" value="1"/>
</dbReference>
<evidence type="ECO:0008006" key="3">
    <source>
        <dbReference type="Google" id="ProtNLM"/>
    </source>
</evidence>
<dbReference type="KEGG" id="aper:A0U91_05725"/>
<evidence type="ECO:0000313" key="2">
    <source>
        <dbReference type="Proteomes" id="UP000189055"/>
    </source>
</evidence>
<dbReference type="STRING" id="1076596.A0U91_05725"/>
<organism evidence="1 2">
    <name type="scientific">Acetobacter persici</name>
    <dbReference type="NCBI Taxonomy" id="1076596"/>
    <lineage>
        <taxon>Bacteria</taxon>
        <taxon>Pseudomonadati</taxon>
        <taxon>Pseudomonadota</taxon>
        <taxon>Alphaproteobacteria</taxon>
        <taxon>Acetobacterales</taxon>
        <taxon>Acetobacteraceae</taxon>
        <taxon>Acetobacter</taxon>
    </lineage>
</organism>
<dbReference type="RefSeq" id="WP_077930409.1">
    <property type="nucleotide sequence ID" value="NZ_CP014687.1"/>
</dbReference>
<dbReference type="AlphaFoldDB" id="A0A1U9LDM5"/>
<protein>
    <recommendedName>
        <fullName evidence="3">Phosphotransferase</fullName>
    </recommendedName>
</protein>
<sequence>MLNREDILKHIPHQGKSCLLDTCETWTDDTLTAHTSAHLRDDNPLRYQGRLGIIVGAEIAMQAAALHGALTGGQTAKTRGYLASLRDLVPASDRLDRAEYGLLRIVVQREQHDVAGMVYGFSVRSQHGAALLKGRGMVMFRARMPVNETPA</sequence>
<evidence type="ECO:0000313" key="1">
    <source>
        <dbReference type="EMBL" id="AQT04544.1"/>
    </source>
</evidence>
<reference evidence="1 2" key="1">
    <citation type="submission" date="2016-03" db="EMBL/GenBank/DDBJ databases">
        <title>Acetic acid bacteria sequencing.</title>
        <authorList>
            <person name="Brandt J."/>
            <person name="Jakob F."/>
            <person name="Vogel R.F."/>
        </authorList>
    </citation>
    <scope>NUCLEOTIDE SEQUENCE [LARGE SCALE GENOMIC DNA]</scope>
    <source>
        <strain evidence="1 2">TMW2.1084</strain>
    </source>
</reference>
<dbReference type="EMBL" id="CP014687">
    <property type="protein sequence ID" value="AQT04544.1"/>
    <property type="molecule type" value="Genomic_DNA"/>
</dbReference>
<gene>
    <name evidence="1" type="ORF">A0U91_05725</name>
</gene>
<dbReference type="InterPro" id="IPR029069">
    <property type="entry name" value="HotDog_dom_sf"/>
</dbReference>